<protein>
    <submittedName>
        <fullName evidence="2">Uncharacterized protein</fullName>
    </submittedName>
</protein>
<accession>A0A016VYD8</accession>
<sequence length="107" mass="11493">MIRMHRHPKGRGGRLETSTTGDIGAPVSRSGKLSQNGSSAVTRVRWRPGIGNRHGTSPAKGAPVQKVGRAESKGVIRVRRRPKWGKWVQCCDKGAPAHKVGETGPPL</sequence>
<name>A0A016VYD8_9BILA</name>
<proteinExistence type="predicted"/>
<evidence type="ECO:0000256" key="1">
    <source>
        <dbReference type="SAM" id="MobiDB-lite"/>
    </source>
</evidence>
<dbReference type="Proteomes" id="UP000024635">
    <property type="component" value="Unassembled WGS sequence"/>
</dbReference>
<reference evidence="3" key="1">
    <citation type="journal article" date="2015" name="Nat. Genet.">
        <title>The genome and transcriptome of the zoonotic hookworm Ancylostoma ceylanicum identify infection-specific gene families.</title>
        <authorList>
            <person name="Schwarz E.M."/>
            <person name="Hu Y."/>
            <person name="Antoshechkin I."/>
            <person name="Miller M.M."/>
            <person name="Sternberg P.W."/>
            <person name="Aroian R.V."/>
        </authorList>
    </citation>
    <scope>NUCLEOTIDE SEQUENCE</scope>
    <source>
        <strain evidence="3">HY135</strain>
    </source>
</reference>
<feature type="compositionally biased region" description="Basic residues" evidence="1">
    <location>
        <begin position="1"/>
        <end position="12"/>
    </location>
</feature>
<feature type="compositionally biased region" description="Polar residues" evidence="1">
    <location>
        <begin position="31"/>
        <end position="41"/>
    </location>
</feature>
<feature type="region of interest" description="Disordered" evidence="1">
    <location>
        <begin position="1"/>
        <end position="71"/>
    </location>
</feature>
<evidence type="ECO:0000313" key="3">
    <source>
        <dbReference type="Proteomes" id="UP000024635"/>
    </source>
</evidence>
<gene>
    <name evidence="2" type="primary">Acey_s0003.g1666</name>
    <name evidence="2" type="ORF">Y032_0003g1666</name>
</gene>
<dbReference type="EMBL" id="JARK01001339">
    <property type="protein sequence ID" value="EYC32579.1"/>
    <property type="molecule type" value="Genomic_DNA"/>
</dbReference>
<organism evidence="2 3">
    <name type="scientific">Ancylostoma ceylanicum</name>
    <dbReference type="NCBI Taxonomy" id="53326"/>
    <lineage>
        <taxon>Eukaryota</taxon>
        <taxon>Metazoa</taxon>
        <taxon>Ecdysozoa</taxon>
        <taxon>Nematoda</taxon>
        <taxon>Chromadorea</taxon>
        <taxon>Rhabditida</taxon>
        <taxon>Rhabditina</taxon>
        <taxon>Rhabditomorpha</taxon>
        <taxon>Strongyloidea</taxon>
        <taxon>Ancylostomatidae</taxon>
        <taxon>Ancylostomatinae</taxon>
        <taxon>Ancylostoma</taxon>
    </lineage>
</organism>
<evidence type="ECO:0000313" key="2">
    <source>
        <dbReference type="EMBL" id="EYC32579.1"/>
    </source>
</evidence>
<keyword evidence="3" id="KW-1185">Reference proteome</keyword>
<dbReference type="AlphaFoldDB" id="A0A016VYD8"/>
<comment type="caution">
    <text evidence="2">The sequence shown here is derived from an EMBL/GenBank/DDBJ whole genome shotgun (WGS) entry which is preliminary data.</text>
</comment>